<organism evidence="2 3">
    <name type="scientific">Thalassolituus maritimus</name>
    <dbReference type="NCBI Taxonomy" id="484498"/>
    <lineage>
        <taxon>Bacteria</taxon>
        <taxon>Pseudomonadati</taxon>
        <taxon>Pseudomonadota</taxon>
        <taxon>Gammaproteobacteria</taxon>
        <taxon>Oceanospirillales</taxon>
        <taxon>Oceanospirillaceae</taxon>
        <taxon>Thalassolituus</taxon>
    </lineage>
</organism>
<dbReference type="NCBIfam" id="TIGR01849">
    <property type="entry name" value="PHB_depoly_PhaZ"/>
    <property type="match status" value="1"/>
</dbReference>
<dbReference type="InterPro" id="IPR029058">
    <property type="entry name" value="AB_hydrolase_fold"/>
</dbReference>
<dbReference type="AlphaFoldDB" id="A0A1N7K8U6"/>
<feature type="domain" description="PHB de-polymerase C-terminal" evidence="1">
    <location>
        <begin position="204"/>
        <end position="405"/>
    </location>
</feature>
<dbReference type="STRING" id="484498.SAMN05421686_102377"/>
<dbReference type="SUPFAM" id="SSF53474">
    <property type="entry name" value="alpha/beta-Hydrolases"/>
    <property type="match status" value="1"/>
</dbReference>
<dbReference type="InterPro" id="IPR010915">
    <property type="entry name" value="PHB_depoly_PhaZ"/>
</dbReference>
<dbReference type="InterPro" id="IPR009656">
    <property type="entry name" value="PHB_depo_C"/>
</dbReference>
<protein>
    <submittedName>
        <fullName evidence="2">Poly(3-hydroxybutyrate) depolymerase</fullName>
    </submittedName>
</protein>
<dbReference type="Pfam" id="PF06850">
    <property type="entry name" value="PHB_depo_C"/>
    <property type="match status" value="1"/>
</dbReference>
<dbReference type="PANTHER" id="PTHR36837:SF4">
    <property type="entry name" value="BLR0908 PROTEIN"/>
    <property type="match status" value="1"/>
</dbReference>
<name>A0A1N7K8U6_9GAMM</name>
<dbReference type="RefSeq" id="WP_076514492.1">
    <property type="nucleotide sequence ID" value="NZ_FTOH01000002.1"/>
</dbReference>
<evidence type="ECO:0000313" key="2">
    <source>
        <dbReference type="EMBL" id="SIS57987.1"/>
    </source>
</evidence>
<keyword evidence="3" id="KW-1185">Reference proteome</keyword>
<accession>A0A1N7K8U6</accession>
<gene>
    <name evidence="2" type="ORF">SAMN05421686_102377</name>
</gene>
<dbReference type="OrthoDB" id="9800634at2"/>
<dbReference type="PANTHER" id="PTHR36837">
    <property type="entry name" value="POLY(3-HYDROXYALKANOATE) POLYMERASE SUBUNIT PHAC"/>
    <property type="match status" value="1"/>
</dbReference>
<dbReference type="Proteomes" id="UP000185639">
    <property type="component" value="Unassembled WGS sequence"/>
</dbReference>
<evidence type="ECO:0000259" key="1">
    <source>
        <dbReference type="Pfam" id="PF06850"/>
    </source>
</evidence>
<evidence type="ECO:0000313" key="3">
    <source>
        <dbReference type="Proteomes" id="UP000185639"/>
    </source>
</evidence>
<dbReference type="InterPro" id="IPR051321">
    <property type="entry name" value="PHA/PHB_synthase"/>
</dbReference>
<dbReference type="Gene3D" id="3.40.50.1820">
    <property type="entry name" value="alpha/beta hydrolase"/>
    <property type="match status" value="1"/>
</dbReference>
<proteinExistence type="predicted"/>
<reference evidence="3" key="1">
    <citation type="submission" date="2017-01" db="EMBL/GenBank/DDBJ databases">
        <authorList>
            <person name="Varghese N."/>
            <person name="Submissions S."/>
        </authorList>
    </citation>
    <scope>NUCLEOTIDE SEQUENCE [LARGE SCALE GENOMIC DNA]</scope>
    <source>
        <strain evidence="3">DSM 24913</strain>
    </source>
</reference>
<dbReference type="PIRSF" id="PIRSF020818">
    <property type="entry name" value="PHB_depoly_PhaZ"/>
    <property type="match status" value="1"/>
</dbReference>
<sequence>MLYTINAHVMNALRPMHVAARLSRQMFYQPWNPMNYGWYLRTVRASLELVERLTDFYEKPEWRLDTTRIDGREVGIEYCSVVEKPYCDLVHFRRRKRGLEQPKLLIVAPLSGHFSTLLRGTVAEFLPDHEVYITDWLNARDVPRSKGEFSFDDYVDYLIEFLEFLGPDTHVLAVCQPCVPALVAASVMSEQGSKAVPKSMTLMGGPIDVRISPTEVNDYASGKDLEWFEDNVICHVPDGFAGRGQSVYPGFIQLSGFMSMNMDNHVSKHFKFFTDLVKGDGDSAEAHREFYNEYLAVMDMPARYYLDTIRKVFLEYQLPEGTMEYRGKVIDLKAIKDMALMTIEGELDDITGKGQTACALDLCAGIPDKMKIHREEPGVGHYGIFNGRKFRESIAPAVKAFMTKHS</sequence>
<dbReference type="EMBL" id="FTOH01000002">
    <property type="protein sequence ID" value="SIS57987.1"/>
    <property type="molecule type" value="Genomic_DNA"/>
</dbReference>